<dbReference type="OrthoDB" id="5963802at2759"/>
<dbReference type="KEGG" id="cvn:111130427"/>
<keyword evidence="2" id="KW-1185">Reference proteome</keyword>
<evidence type="ECO:0000313" key="3">
    <source>
        <dbReference type="RefSeq" id="XP_022333205.1"/>
    </source>
</evidence>
<dbReference type="Proteomes" id="UP000694844">
    <property type="component" value="Chromosome 4"/>
</dbReference>
<feature type="region of interest" description="Disordered" evidence="1">
    <location>
        <begin position="103"/>
        <end position="134"/>
    </location>
</feature>
<reference evidence="3" key="1">
    <citation type="submission" date="2025-08" db="UniProtKB">
        <authorList>
            <consortium name="RefSeq"/>
        </authorList>
    </citation>
    <scope>IDENTIFICATION</scope>
    <source>
        <tissue evidence="3">Whole sample</tissue>
    </source>
</reference>
<dbReference type="GeneID" id="111130427"/>
<dbReference type="RefSeq" id="XP_022333205.1">
    <property type="nucleotide sequence ID" value="XM_022477497.1"/>
</dbReference>
<feature type="compositionally biased region" description="Pro residues" evidence="1">
    <location>
        <begin position="114"/>
        <end position="123"/>
    </location>
</feature>
<organism evidence="2 3">
    <name type="scientific">Crassostrea virginica</name>
    <name type="common">Eastern oyster</name>
    <dbReference type="NCBI Taxonomy" id="6565"/>
    <lineage>
        <taxon>Eukaryota</taxon>
        <taxon>Metazoa</taxon>
        <taxon>Spiralia</taxon>
        <taxon>Lophotrochozoa</taxon>
        <taxon>Mollusca</taxon>
        <taxon>Bivalvia</taxon>
        <taxon>Autobranchia</taxon>
        <taxon>Pteriomorphia</taxon>
        <taxon>Ostreida</taxon>
        <taxon>Ostreoidea</taxon>
        <taxon>Ostreidae</taxon>
        <taxon>Crassostrea</taxon>
    </lineage>
</organism>
<gene>
    <name evidence="3" type="primary">LOC111130427</name>
</gene>
<protein>
    <submittedName>
        <fullName evidence="3">Uncharacterized protein LOC111130427 isoform X1</fullName>
    </submittedName>
</protein>
<proteinExistence type="predicted"/>
<name>A0A8B8DZ18_CRAVI</name>
<accession>A0A8B8DZ18</accession>
<evidence type="ECO:0000313" key="2">
    <source>
        <dbReference type="Proteomes" id="UP000694844"/>
    </source>
</evidence>
<evidence type="ECO:0000256" key="1">
    <source>
        <dbReference type="SAM" id="MobiDB-lite"/>
    </source>
</evidence>
<dbReference type="AlphaFoldDB" id="A0A8B8DZ18"/>
<feature type="compositionally biased region" description="Basic and acidic residues" evidence="1">
    <location>
        <begin position="63"/>
        <end position="72"/>
    </location>
</feature>
<feature type="region of interest" description="Disordered" evidence="1">
    <location>
        <begin position="53"/>
        <end position="72"/>
    </location>
</feature>
<sequence length="410" mass="45721">MDTGPYDNVEFPVQRQGGINSWEGVSGYSSPQPKPYTQTVMRDKVTSSLAPVFENDDASESSEIPKVEDQRQKVVVTSAPDPIPVNKKETAVSQNRGVYVVNEPGQMNNHKPLPLVPTTPSPSPSYSTSSKVKDTKSVIIEQPRSITTALTRADFNPRSQQVLDKAYTSHKHFYKLNETILDQANDMKEDVWDMKGRPGEMLTYEQLIQGMLEEGEMLVLGGSWLYYNNIDFLDADAKNPIKPSIGKGRLCLTNQRLLILSAENVLDADLSEYGDPTRTDGGYKIQISRYNSVYIQNLPLACLQGVELSTSVGTAEESRVSIREPICDGLCACFGIGRCSTTWRKSDPLPVLINRRVLTLGVKMPPWLTKTMIVIHLNPEMPLNMARDFVAKLHHHAPLYNERSQGYTSV</sequence>